<feature type="region of interest" description="Disordered" evidence="14">
    <location>
        <begin position="506"/>
        <end position="550"/>
    </location>
</feature>
<dbReference type="InterPro" id="IPR001044">
    <property type="entry name" value="XPG/Rad2_eukaryotes"/>
</dbReference>
<proteinExistence type="inferred from homology"/>
<sequence length="1087" mass="121819">MGVKSLWDLLAPVGRPVMLETMEGKTMAIDSSIWIYQFQATMRGKEGQVLVNAHILGFLRRICKLMFYGMKPVFVFDGGAPELKKSTLMERREKKSGAAASHAKLAEKLLAAQLRREAVKHVSSKYAKNKGKGKAVDEELSSDDAVYLEDVDPNHIPRKEPVVPAVSNPSPSKGKFYDHDTYKLPDVDLSQRVAAAANAANPDPRLATEDELRAFIEEMRPEDFDVTSPAFRELPTEVQYEIIGDMRLKSRQTSYTRLQQMLRAAPTPMDFSKQQIKNLKERNSLTQQLLSTTDSIGRAHIEIPVRIASERNKQYVLVRNDGPGGGWVLGIRDDGTKDKPILIDHEEEERRKKAAVEAEDDDDEMEEVTIPSANTYDPDLREMHIQNALGGIGNRSSGSHQSHPVARRPPRDQSVLDQTTVDTEAQDDDVEMSMAIQRSLDDTPMPDFPAYNASDFDDDGWDDNRFASSSKTRIEYYATTSPPAPIRSQFSPSPISNAFTLANTPIRARLPSTPSKETSVAPAEDQYASPAKEPLASPNNDSRGDGTSTGGLFGMPLLLLSSGAPVRPLPVDVDEDDTDDFEEVGIPTPPPPVRTPSPPIDSDNEDIELITPPHKTRVVRTESPPMLGQDLPALRQSPAPEQAAEKVEENWDAAQEMNQEEEEEEFARFVSGVKGRSLDDVRREIDNEITQLDKQRKAAMRDSEDVTQQMVHQIMTMLRLFGIPYITAPMEAEAQCAALVSLGLVDGIITDDSDVFLFGGERVFKNMFNQSKTVECFLSADLSRELGLDRGTLVRLAYLLGSDYVDGLPGVGPVMAMELLQEFPRDDGLHRFKEWWMKVQSGKDTEKDTNTPTRKRMKKKFKSLYLDSDWPNPLVRDAYYHPTVDNSEEPFKWGIPDLDALRGFLFQELGWRKEKVDDLLVPIIQKARKRGQTDALNKQGDLNGYFDVTGGSGTAVPRKKQAYASKRLQQVVMDYRRKRKAAINDEEEDEYEVEMEVAAPPPKKKGRVVKKKQEVAKEGAIRASSNRGKGRRKDGQGRKKKQRSEDEEDFEKSGDSDERPVEAETPLSVQLRPRPKPKPAWNSKEPE</sequence>
<dbReference type="PANTHER" id="PTHR16171:SF7">
    <property type="entry name" value="DNA REPAIR PROTEIN RAD2"/>
    <property type="match status" value="1"/>
</dbReference>
<evidence type="ECO:0000256" key="8">
    <source>
        <dbReference type="ARBA" id="ARBA00022801"/>
    </source>
</evidence>
<dbReference type="InterPro" id="IPR006084">
    <property type="entry name" value="XPG/Rad2"/>
</dbReference>
<dbReference type="SUPFAM" id="SSF88723">
    <property type="entry name" value="PIN domain-like"/>
    <property type="match status" value="1"/>
</dbReference>
<dbReference type="FunFam" id="1.10.150.20:FF:000030">
    <property type="entry name" value="Flap endonuclease GEN-like 1"/>
    <property type="match status" value="1"/>
</dbReference>
<feature type="domain" description="XPG N-terminal" evidence="16">
    <location>
        <begin position="1"/>
        <end position="98"/>
    </location>
</feature>
<feature type="region of interest" description="Disordered" evidence="14">
    <location>
        <begin position="348"/>
        <end position="367"/>
    </location>
</feature>
<keyword evidence="8" id="KW-0378">Hydrolase</keyword>
<evidence type="ECO:0000256" key="6">
    <source>
        <dbReference type="ARBA" id="ARBA00022759"/>
    </source>
</evidence>
<dbReference type="STRING" id="1314674.A0A0D7BAL5"/>
<evidence type="ECO:0000256" key="14">
    <source>
        <dbReference type="SAM" id="MobiDB-lite"/>
    </source>
</evidence>
<evidence type="ECO:0000256" key="5">
    <source>
        <dbReference type="ARBA" id="ARBA00022723"/>
    </source>
</evidence>
<evidence type="ECO:0000313" key="18">
    <source>
        <dbReference type="Proteomes" id="UP000054007"/>
    </source>
</evidence>
<evidence type="ECO:0000256" key="4">
    <source>
        <dbReference type="ARBA" id="ARBA00022722"/>
    </source>
</evidence>
<dbReference type="Gene3D" id="3.40.50.1010">
    <property type="entry name" value="5'-nuclease"/>
    <property type="match status" value="2"/>
</dbReference>
<keyword evidence="11" id="KW-0539">Nucleus</keyword>
<protein>
    <submittedName>
        <fullName evidence="17">PIN domain-like protein</fullName>
    </submittedName>
</protein>
<evidence type="ECO:0000256" key="2">
    <source>
        <dbReference type="ARBA" id="ARBA00004123"/>
    </source>
</evidence>
<dbReference type="SUPFAM" id="SSF47807">
    <property type="entry name" value="5' to 3' exonuclease, C-terminal subdomain"/>
    <property type="match status" value="1"/>
</dbReference>
<keyword evidence="9" id="KW-0460">Magnesium</keyword>
<comment type="similarity">
    <text evidence="3">Belongs to the XPG/RAD2 endonuclease family. XPG subfamily.</text>
</comment>
<dbReference type="InterPro" id="IPR008918">
    <property type="entry name" value="HhH2"/>
</dbReference>
<dbReference type="Pfam" id="PF00867">
    <property type="entry name" value="XPG_I"/>
    <property type="match status" value="1"/>
</dbReference>
<reference evidence="17 18" key="1">
    <citation type="journal article" date="2015" name="Fungal Genet. Biol.">
        <title>Evolution of novel wood decay mechanisms in Agaricales revealed by the genome sequences of Fistulina hepatica and Cylindrobasidium torrendii.</title>
        <authorList>
            <person name="Floudas D."/>
            <person name="Held B.W."/>
            <person name="Riley R."/>
            <person name="Nagy L.G."/>
            <person name="Koehler G."/>
            <person name="Ransdell A.S."/>
            <person name="Younus H."/>
            <person name="Chow J."/>
            <person name="Chiniquy J."/>
            <person name="Lipzen A."/>
            <person name="Tritt A."/>
            <person name="Sun H."/>
            <person name="Haridas S."/>
            <person name="LaButti K."/>
            <person name="Ohm R.A."/>
            <person name="Kues U."/>
            <person name="Blanchette R.A."/>
            <person name="Grigoriev I.V."/>
            <person name="Minto R.E."/>
            <person name="Hibbett D.S."/>
        </authorList>
    </citation>
    <scope>NUCLEOTIDE SEQUENCE [LARGE SCALE GENOMIC DNA]</scope>
    <source>
        <strain evidence="17 18">FP15055 ss-10</strain>
    </source>
</reference>
<evidence type="ECO:0000256" key="10">
    <source>
        <dbReference type="ARBA" id="ARBA00023204"/>
    </source>
</evidence>
<dbReference type="InterPro" id="IPR006085">
    <property type="entry name" value="XPG_DNA_repair_N"/>
</dbReference>
<dbReference type="InterPro" id="IPR006086">
    <property type="entry name" value="XPG-I_dom"/>
</dbReference>
<comment type="subcellular location">
    <subcellularLocation>
        <location evidence="2">Nucleus</location>
    </subcellularLocation>
</comment>
<keyword evidence="4" id="KW-0540">Nuclease</keyword>
<feature type="region of interest" description="Disordered" evidence="14">
    <location>
        <begin position="983"/>
        <end position="1087"/>
    </location>
</feature>
<dbReference type="GO" id="GO:0005634">
    <property type="term" value="C:nucleus"/>
    <property type="evidence" value="ECO:0007669"/>
    <property type="project" value="UniProtKB-SubCell"/>
</dbReference>
<dbReference type="PRINTS" id="PR00853">
    <property type="entry name" value="XPGRADSUPER"/>
</dbReference>
<keyword evidence="10" id="KW-0234">DNA repair</keyword>
<gene>
    <name evidence="17" type="ORF">CYLTODRAFT_353511</name>
</gene>
<evidence type="ECO:0000313" key="17">
    <source>
        <dbReference type="EMBL" id="KIY67260.1"/>
    </source>
</evidence>
<evidence type="ECO:0000256" key="9">
    <source>
        <dbReference type="ARBA" id="ARBA00022842"/>
    </source>
</evidence>
<dbReference type="GO" id="GO:0046872">
    <property type="term" value="F:metal ion binding"/>
    <property type="evidence" value="ECO:0007669"/>
    <property type="project" value="UniProtKB-KW"/>
</dbReference>
<dbReference type="Proteomes" id="UP000054007">
    <property type="component" value="Unassembled WGS sequence"/>
</dbReference>
<keyword evidence="5" id="KW-0479">Metal-binding</keyword>
<dbReference type="GO" id="GO:0006289">
    <property type="term" value="P:nucleotide-excision repair"/>
    <property type="evidence" value="ECO:0007669"/>
    <property type="project" value="InterPro"/>
</dbReference>
<dbReference type="PRINTS" id="PR00066">
    <property type="entry name" value="XRODRMPGMNTG"/>
</dbReference>
<dbReference type="OrthoDB" id="31113at2759"/>
<evidence type="ECO:0000259" key="16">
    <source>
        <dbReference type="SMART" id="SM00485"/>
    </source>
</evidence>
<dbReference type="SMART" id="SM00485">
    <property type="entry name" value="XPGN"/>
    <property type="match status" value="1"/>
</dbReference>
<dbReference type="PROSITE" id="PS00842">
    <property type="entry name" value="XPG_2"/>
    <property type="match status" value="1"/>
</dbReference>
<evidence type="ECO:0000256" key="7">
    <source>
        <dbReference type="ARBA" id="ARBA00022763"/>
    </source>
</evidence>
<feature type="compositionally biased region" description="Acidic residues" evidence="14">
    <location>
        <begin position="984"/>
        <end position="995"/>
    </location>
</feature>
<keyword evidence="18" id="KW-1185">Reference proteome</keyword>
<feature type="compositionally biased region" description="Basic and acidic residues" evidence="14">
    <location>
        <begin position="1051"/>
        <end position="1062"/>
    </location>
</feature>
<evidence type="ECO:0000256" key="13">
    <source>
        <dbReference type="SAM" id="Coils"/>
    </source>
</evidence>
<organism evidence="17 18">
    <name type="scientific">Cylindrobasidium torrendii FP15055 ss-10</name>
    <dbReference type="NCBI Taxonomy" id="1314674"/>
    <lineage>
        <taxon>Eukaryota</taxon>
        <taxon>Fungi</taxon>
        <taxon>Dikarya</taxon>
        <taxon>Basidiomycota</taxon>
        <taxon>Agaricomycotina</taxon>
        <taxon>Agaricomycetes</taxon>
        <taxon>Agaricomycetidae</taxon>
        <taxon>Agaricales</taxon>
        <taxon>Marasmiineae</taxon>
        <taxon>Physalacriaceae</taxon>
        <taxon>Cylindrobasidium</taxon>
    </lineage>
</organism>
<name>A0A0D7BAL5_9AGAR</name>
<dbReference type="SMART" id="SM00484">
    <property type="entry name" value="XPGI"/>
    <property type="match status" value="1"/>
</dbReference>
<keyword evidence="13" id="KW-0175">Coiled coil</keyword>
<dbReference type="InterPro" id="IPR036279">
    <property type="entry name" value="5-3_exonuclease_C_sf"/>
</dbReference>
<evidence type="ECO:0000256" key="3">
    <source>
        <dbReference type="ARBA" id="ARBA00005283"/>
    </source>
</evidence>
<feature type="compositionally biased region" description="Basic residues" evidence="14">
    <location>
        <begin position="1028"/>
        <end position="1042"/>
    </location>
</feature>
<evidence type="ECO:0000256" key="1">
    <source>
        <dbReference type="ARBA" id="ARBA00001946"/>
    </source>
</evidence>
<dbReference type="PANTHER" id="PTHR16171">
    <property type="entry name" value="DNA REPAIR PROTEIN COMPLEMENTING XP-G CELLS-RELATED"/>
    <property type="match status" value="1"/>
</dbReference>
<keyword evidence="6" id="KW-0255">Endonuclease</keyword>
<dbReference type="SMART" id="SM00279">
    <property type="entry name" value="HhH2"/>
    <property type="match status" value="1"/>
</dbReference>
<accession>A0A0D7BAL5</accession>
<dbReference type="Pfam" id="PF00752">
    <property type="entry name" value="XPG_N"/>
    <property type="match status" value="1"/>
</dbReference>
<evidence type="ECO:0000259" key="15">
    <source>
        <dbReference type="SMART" id="SM00484"/>
    </source>
</evidence>
<evidence type="ECO:0000256" key="12">
    <source>
        <dbReference type="ARBA" id="ARBA00038112"/>
    </source>
</evidence>
<feature type="coiled-coil region" evidence="13">
    <location>
        <begin position="643"/>
        <end position="702"/>
    </location>
</feature>
<dbReference type="EMBL" id="KN880530">
    <property type="protein sequence ID" value="KIY67260.1"/>
    <property type="molecule type" value="Genomic_DNA"/>
</dbReference>
<dbReference type="CDD" id="cd09868">
    <property type="entry name" value="PIN_XPG_RAD2"/>
    <property type="match status" value="2"/>
</dbReference>
<feature type="domain" description="XPG-I" evidence="15">
    <location>
        <begin position="719"/>
        <end position="788"/>
    </location>
</feature>
<dbReference type="Gene3D" id="1.10.150.20">
    <property type="entry name" value="5' to 3' exonuclease, C-terminal subdomain"/>
    <property type="match status" value="1"/>
</dbReference>
<dbReference type="InterPro" id="IPR019974">
    <property type="entry name" value="XPG_CS"/>
</dbReference>
<feature type="region of interest" description="Disordered" evidence="14">
    <location>
        <begin position="390"/>
        <end position="427"/>
    </location>
</feature>
<dbReference type="InterPro" id="IPR029060">
    <property type="entry name" value="PIN-like_dom_sf"/>
</dbReference>
<dbReference type="AlphaFoldDB" id="A0A0D7BAL5"/>
<comment type="similarity">
    <text evidence="12">Belongs to the XPG/RAD2 endonuclease family. GEN subfamily.</text>
</comment>
<feature type="compositionally biased region" description="Acidic residues" evidence="14">
    <location>
        <begin position="357"/>
        <end position="367"/>
    </location>
</feature>
<dbReference type="CDD" id="cd09904">
    <property type="entry name" value="H3TH_XPG"/>
    <property type="match status" value="1"/>
</dbReference>
<comment type="cofactor">
    <cofactor evidence="1">
        <name>Mg(2+)</name>
        <dbReference type="ChEBI" id="CHEBI:18420"/>
    </cofactor>
</comment>
<keyword evidence="7" id="KW-0227">DNA damage</keyword>
<evidence type="ECO:0000256" key="11">
    <source>
        <dbReference type="ARBA" id="ARBA00023242"/>
    </source>
</evidence>
<dbReference type="GO" id="GO:0048256">
    <property type="term" value="F:flap endonuclease activity"/>
    <property type="evidence" value="ECO:0007669"/>
    <property type="project" value="UniProtKB-ARBA"/>
</dbReference>
<dbReference type="GO" id="GO:0003697">
    <property type="term" value="F:single-stranded DNA binding"/>
    <property type="evidence" value="ECO:0007669"/>
    <property type="project" value="InterPro"/>
</dbReference>
<feature type="compositionally biased region" description="Basic and acidic residues" evidence="14">
    <location>
        <begin position="1011"/>
        <end position="1020"/>
    </location>
</feature>